<dbReference type="GO" id="GO:0008168">
    <property type="term" value="F:methyltransferase activity"/>
    <property type="evidence" value="ECO:0007669"/>
    <property type="project" value="UniProtKB-KW"/>
</dbReference>
<dbReference type="InterPro" id="IPR056743">
    <property type="entry name" value="TRM5-TYW2-like_MTfase"/>
</dbReference>
<gene>
    <name evidence="4" type="ORF">FAP39_01790</name>
</gene>
<keyword evidence="4" id="KW-0489">Methyltransferase</keyword>
<dbReference type="PANTHER" id="PTHR34203">
    <property type="entry name" value="METHYLTRANSFERASE, FKBM FAMILY PROTEIN"/>
    <property type="match status" value="1"/>
</dbReference>
<dbReference type="InterPro" id="IPR006342">
    <property type="entry name" value="FkbM_mtfrase"/>
</dbReference>
<dbReference type="NCBIfam" id="TIGR01444">
    <property type="entry name" value="fkbM_fam"/>
    <property type="match status" value="1"/>
</dbReference>
<dbReference type="CDD" id="cd02440">
    <property type="entry name" value="AdoMet_MTases"/>
    <property type="match status" value="1"/>
</dbReference>
<dbReference type="Gene3D" id="3.40.50.150">
    <property type="entry name" value="Vaccinia Virus protein VP39"/>
    <property type="match status" value="1"/>
</dbReference>
<name>A0A4U7N9S6_9RHOB</name>
<keyword evidence="2" id="KW-0949">S-adenosyl-L-methionine</keyword>
<dbReference type="PANTHER" id="PTHR34203:SF15">
    <property type="entry name" value="SLL1173 PROTEIN"/>
    <property type="match status" value="1"/>
</dbReference>
<keyword evidence="1 4" id="KW-0808">Transferase</keyword>
<dbReference type="InterPro" id="IPR052514">
    <property type="entry name" value="SAM-dependent_MTase"/>
</dbReference>
<comment type="caution">
    <text evidence="4">The sequence shown here is derived from an EMBL/GenBank/DDBJ whole genome shotgun (WGS) entry which is preliminary data.</text>
</comment>
<accession>A0A4U7N9S6</accession>
<evidence type="ECO:0000256" key="2">
    <source>
        <dbReference type="ARBA" id="ARBA00022691"/>
    </source>
</evidence>
<keyword evidence="5" id="KW-1185">Reference proteome</keyword>
<proteinExistence type="predicted"/>
<dbReference type="SUPFAM" id="SSF53335">
    <property type="entry name" value="S-adenosyl-L-methionine-dependent methyltransferases"/>
    <property type="match status" value="1"/>
</dbReference>
<reference evidence="4 5" key="1">
    <citation type="submission" date="2019-04" db="EMBL/GenBank/DDBJ databases">
        <title>Genome sequence of Pelagicola litoralis CL-ES2.</title>
        <authorList>
            <person name="Cao J."/>
        </authorList>
    </citation>
    <scope>NUCLEOTIDE SEQUENCE [LARGE SCALE GENOMIC DNA]</scope>
    <source>
        <strain evidence="4 5">CL-ES2</strain>
    </source>
</reference>
<dbReference type="Proteomes" id="UP000306575">
    <property type="component" value="Unassembled WGS sequence"/>
</dbReference>
<protein>
    <submittedName>
        <fullName evidence="4">FkbM family methyltransferase</fullName>
    </submittedName>
</protein>
<feature type="domain" description="TRM5/TYW2-like methyltransferase" evidence="3">
    <location>
        <begin position="90"/>
        <end position="157"/>
    </location>
</feature>
<dbReference type="Pfam" id="PF02475">
    <property type="entry name" value="TRM5-TYW2_MTfase"/>
    <property type="match status" value="1"/>
</dbReference>
<dbReference type="GO" id="GO:0032259">
    <property type="term" value="P:methylation"/>
    <property type="evidence" value="ECO:0007669"/>
    <property type="project" value="UniProtKB-KW"/>
</dbReference>
<dbReference type="EMBL" id="SULI01000001">
    <property type="protein sequence ID" value="TKZ22628.1"/>
    <property type="molecule type" value="Genomic_DNA"/>
</dbReference>
<sequence>MRSTAMKPMLWRLPAYFPPGFPNPTKSLMMRYLFCVSVLLFYSDPTPRNQSREEGGVMSDMVHKDIKLVLPDWLRGGPIETKIRNGTYENKESEAAHQRVRSGMRVLELGAGLGFVSAICARKAGADRVVCVEANPRMLDALRENLRLNGARDVTVVHGAVVNGSYDEDTVLFRAGDLFWGGTIVETGTDLNNVVEVPALRLPDLLETHRPRLVMMDIEGAEQYLFDARWPKFVKFVVLELHPSKYPPQTIQKIITCMSKSGLTYDPVSSNGRTLGFKRLPRKT</sequence>
<dbReference type="OrthoDB" id="456767at2"/>
<evidence type="ECO:0000313" key="5">
    <source>
        <dbReference type="Proteomes" id="UP000306575"/>
    </source>
</evidence>
<evidence type="ECO:0000256" key="1">
    <source>
        <dbReference type="ARBA" id="ARBA00022679"/>
    </source>
</evidence>
<organism evidence="4 5">
    <name type="scientific">Shimia litoralis</name>
    <dbReference type="NCBI Taxonomy" id="420403"/>
    <lineage>
        <taxon>Bacteria</taxon>
        <taxon>Pseudomonadati</taxon>
        <taxon>Pseudomonadota</taxon>
        <taxon>Alphaproteobacteria</taxon>
        <taxon>Rhodobacterales</taxon>
        <taxon>Roseobacteraceae</taxon>
    </lineage>
</organism>
<evidence type="ECO:0000313" key="4">
    <source>
        <dbReference type="EMBL" id="TKZ22628.1"/>
    </source>
</evidence>
<dbReference type="AlphaFoldDB" id="A0A4U7N9S6"/>
<dbReference type="InterPro" id="IPR029063">
    <property type="entry name" value="SAM-dependent_MTases_sf"/>
</dbReference>
<evidence type="ECO:0000259" key="3">
    <source>
        <dbReference type="Pfam" id="PF02475"/>
    </source>
</evidence>